<dbReference type="RefSeq" id="WP_220163978.1">
    <property type="nucleotide sequence ID" value="NZ_JAIBOA010000003.1"/>
</dbReference>
<dbReference type="Pfam" id="PF04525">
    <property type="entry name" value="LOR"/>
    <property type="match status" value="1"/>
</dbReference>
<evidence type="ECO:0000313" key="2">
    <source>
        <dbReference type="EMBL" id="MBW8481880.1"/>
    </source>
</evidence>
<accession>A0ABS7FNC8</accession>
<gene>
    <name evidence="2" type="ORF">K1Y72_05835</name>
</gene>
<organism evidence="2 3">
    <name type="scientific">Actinomadura parmotrematis</name>
    <dbReference type="NCBI Taxonomy" id="2864039"/>
    <lineage>
        <taxon>Bacteria</taxon>
        <taxon>Bacillati</taxon>
        <taxon>Actinomycetota</taxon>
        <taxon>Actinomycetes</taxon>
        <taxon>Streptosporangiales</taxon>
        <taxon>Thermomonosporaceae</taxon>
        <taxon>Actinomadura</taxon>
    </lineage>
</organism>
<dbReference type="SUPFAM" id="SSF54518">
    <property type="entry name" value="Tubby C-terminal domain-like"/>
    <property type="match status" value="1"/>
</dbReference>
<keyword evidence="3" id="KW-1185">Reference proteome</keyword>
<dbReference type="Proteomes" id="UP000774570">
    <property type="component" value="Unassembled WGS sequence"/>
</dbReference>
<dbReference type="InterPro" id="IPR025659">
    <property type="entry name" value="Tubby-like_C"/>
</dbReference>
<dbReference type="Gene3D" id="2.40.160.200">
    <property type="entry name" value="LURP1-related"/>
    <property type="match status" value="1"/>
</dbReference>
<name>A0ABS7FNC8_9ACTN</name>
<reference evidence="2 3" key="1">
    <citation type="submission" date="2021-07" db="EMBL/GenBank/DDBJ databases">
        <title>Actinomadura sp. PM05-2 isolated from lichen.</title>
        <authorList>
            <person name="Somphong A."/>
            <person name="Phongsopitanun W."/>
            <person name="Tanasupawat S."/>
            <person name="Peongsungnone V."/>
        </authorList>
    </citation>
    <scope>NUCLEOTIDE SEQUENCE [LARGE SCALE GENOMIC DNA]</scope>
    <source>
        <strain evidence="2 3">PM05-2</strain>
    </source>
</reference>
<evidence type="ECO:0000313" key="3">
    <source>
        <dbReference type="Proteomes" id="UP000774570"/>
    </source>
</evidence>
<dbReference type="InterPro" id="IPR007612">
    <property type="entry name" value="LOR"/>
</dbReference>
<dbReference type="EMBL" id="JAIBOA010000003">
    <property type="protein sequence ID" value="MBW8481880.1"/>
    <property type="molecule type" value="Genomic_DNA"/>
</dbReference>
<proteinExistence type="inferred from homology"/>
<protein>
    <submittedName>
        <fullName evidence="2">LURP-one-related family protein</fullName>
    </submittedName>
</protein>
<evidence type="ECO:0000256" key="1">
    <source>
        <dbReference type="ARBA" id="ARBA00005437"/>
    </source>
</evidence>
<comment type="caution">
    <text evidence="2">The sequence shown here is derived from an EMBL/GenBank/DDBJ whole genome shotgun (WGS) entry which is preliminary data.</text>
</comment>
<dbReference type="InterPro" id="IPR038595">
    <property type="entry name" value="LOR_sf"/>
</dbReference>
<sequence length="162" mass="18196">MATEMFQMRQRMLSVGDDYWIDNGLGQHAYRVDGKVLRLRRTFVLEDAAGTELLKIHSKVLRVRETFVIERGGETVATLHKALVGFRDRYAIDLGDAGELHAQGNIVDHEYTVTRGGDVVAQVNKHWMKVRDTYGVAIAQGEDVPLLLAVVVCVDAISHEHR</sequence>
<comment type="similarity">
    <text evidence="1">Belongs to the LOR family.</text>
</comment>